<evidence type="ECO:0000256" key="5">
    <source>
        <dbReference type="ARBA" id="ARBA00023004"/>
    </source>
</evidence>
<dbReference type="PANTHER" id="PTHR30468:SF1">
    <property type="entry name" value="ALPHA-KETOGLUTARATE-DEPENDENT SULFONATE DIOXYGENASE"/>
    <property type="match status" value="1"/>
</dbReference>
<keyword evidence="3 7" id="KW-0223">Dioxygenase</keyword>
<feature type="domain" description="TauD/TfdA-like" evidence="6">
    <location>
        <begin position="7"/>
        <end position="274"/>
    </location>
</feature>
<dbReference type="GO" id="GO:0005737">
    <property type="term" value="C:cytoplasm"/>
    <property type="evidence" value="ECO:0007669"/>
    <property type="project" value="TreeGrafter"/>
</dbReference>
<comment type="similarity">
    <text evidence="1">Belongs to the TfdA dioxygenase family.</text>
</comment>
<keyword evidence="5" id="KW-0408">Iron</keyword>
<evidence type="ECO:0000256" key="1">
    <source>
        <dbReference type="ARBA" id="ARBA00005896"/>
    </source>
</evidence>
<evidence type="ECO:0000256" key="3">
    <source>
        <dbReference type="ARBA" id="ARBA00022964"/>
    </source>
</evidence>
<evidence type="ECO:0000256" key="2">
    <source>
        <dbReference type="ARBA" id="ARBA00022723"/>
    </source>
</evidence>
<comment type="caution">
    <text evidence="7">The sequence shown here is derived from an EMBL/GenBank/DDBJ whole genome shotgun (WGS) entry which is preliminary data.</text>
</comment>
<evidence type="ECO:0000313" key="7">
    <source>
        <dbReference type="EMBL" id="PJK28759.1"/>
    </source>
</evidence>
<dbReference type="Pfam" id="PF02668">
    <property type="entry name" value="TauD"/>
    <property type="match status" value="1"/>
</dbReference>
<evidence type="ECO:0000313" key="8">
    <source>
        <dbReference type="Proteomes" id="UP000229498"/>
    </source>
</evidence>
<evidence type="ECO:0000259" key="6">
    <source>
        <dbReference type="Pfam" id="PF02668"/>
    </source>
</evidence>
<dbReference type="NCBIfam" id="NF007104">
    <property type="entry name" value="PRK09553.1"/>
    <property type="match status" value="1"/>
</dbReference>
<evidence type="ECO:0000256" key="4">
    <source>
        <dbReference type="ARBA" id="ARBA00023002"/>
    </source>
</evidence>
<name>A0A2M9FZ96_9PROT</name>
<organism evidence="7 8">
    <name type="scientific">Minwuia thermotolerans</name>
    <dbReference type="NCBI Taxonomy" id="2056226"/>
    <lineage>
        <taxon>Bacteria</taxon>
        <taxon>Pseudomonadati</taxon>
        <taxon>Pseudomonadota</taxon>
        <taxon>Alphaproteobacteria</taxon>
        <taxon>Minwuiales</taxon>
        <taxon>Minwuiaceae</taxon>
        <taxon>Minwuia</taxon>
    </lineage>
</organism>
<dbReference type="GO" id="GO:0006790">
    <property type="term" value="P:sulfur compound metabolic process"/>
    <property type="evidence" value="ECO:0007669"/>
    <property type="project" value="TreeGrafter"/>
</dbReference>
<dbReference type="GO" id="GO:0000908">
    <property type="term" value="F:taurine dioxygenase activity"/>
    <property type="evidence" value="ECO:0007669"/>
    <property type="project" value="TreeGrafter"/>
</dbReference>
<dbReference type="PANTHER" id="PTHR30468">
    <property type="entry name" value="ALPHA-KETOGLUTARATE-DEPENDENT SULFONATE DIOXYGENASE"/>
    <property type="match status" value="1"/>
</dbReference>
<sequence>MTYDLIDVKPIAGALGAEIEGIDMSKPLGNQAFKEVHDALMAHQVIFFRDQDITPGEHVAFARHFGGLHVHPYAPSHPEHPEVLILKSSKANRSAANAWHSDVTFQEEPPLGSILLAREVPETGGDTMWANMYDAYETLSAPMKRYLEGMKALNTAGRASFEKAYDNLSKEEQAEIRAGRMSEGGVEHPIVRTHPVTGRKALYVNSIFTQKIVGVSSKESRAILGYLLDHLQKPEFTCRFRWRKGSVAFWDNRCTQHYAVADYGDATREMHRVTVNGDRPF</sequence>
<keyword evidence="8" id="KW-1185">Reference proteome</keyword>
<gene>
    <name evidence="7" type="ORF">CVT23_15605</name>
</gene>
<dbReference type="SUPFAM" id="SSF51197">
    <property type="entry name" value="Clavaminate synthase-like"/>
    <property type="match status" value="1"/>
</dbReference>
<protein>
    <submittedName>
        <fullName evidence="7">Taurine dioxygenase</fullName>
    </submittedName>
</protein>
<reference evidence="7 8" key="1">
    <citation type="submission" date="2017-11" db="EMBL/GenBank/DDBJ databases">
        <title>Draft genome sequence of Rhizobiales bacterium SY3-13.</title>
        <authorList>
            <person name="Sun C."/>
        </authorList>
    </citation>
    <scope>NUCLEOTIDE SEQUENCE [LARGE SCALE GENOMIC DNA]</scope>
    <source>
        <strain evidence="7 8">SY3-13</strain>
    </source>
</reference>
<dbReference type="InterPro" id="IPR042098">
    <property type="entry name" value="TauD-like_sf"/>
</dbReference>
<dbReference type="Gene3D" id="3.60.130.10">
    <property type="entry name" value="Clavaminate synthase-like"/>
    <property type="match status" value="1"/>
</dbReference>
<accession>A0A2M9FZ96</accession>
<keyword evidence="2" id="KW-0479">Metal-binding</keyword>
<dbReference type="InterPro" id="IPR051323">
    <property type="entry name" value="AtsK-like"/>
</dbReference>
<dbReference type="AlphaFoldDB" id="A0A2M9FZ96"/>
<dbReference type="RefSeq" id="WP_109792280.1">
    <property type="nucleotide sequence ID" value="NZ_PHIG01000039.1"/>
</dbReference>
<keyword evidence="4" id="KW-0560">Oxidoreductase</keyword>
<proteinExistence type="inferred from homology"/>
<dbReference type="InterPro" id="IPR003819">
    <property type="entry name" value="TauD/TfdA-like"/>
</dbReference>
<dbReference type="EMBL" id="PHIG01000039">
    <property type="protein sequence ID" value="PJK28759.1"/>
    <property type="molecule type" value="Genomic_DNA"/>
</dbReference>
<dbReference type="Proteomes" id="UP000229498">
    <property type="component" value="Unassembled WGS sequence"/>
</dbReference>
<dbReference type="OrthoDB" id="7209371at2"/>
<dbReference type="GO" id="GO:0046872">
    <property type="term" value="F:metal ion binding"/>
    <property type="evidence" value="ECO:0007669"/>
    <property type="project" value="UniProtKB-KW"/>
</dbReference>